<feature type="coiled-coil region" evidence="1">
    <location>
        <begin position="190"/>
        <end position="217"/>
    </location>
</feature>
<keyword evidence="1" id="KW-0175">Coiled coil</keyword>
<proteinExistence type="predicted"/>
<gene>
    <name evidence="2" type="ORF">ALQ04_03634</name>
</gene>
<dbReference type="CDD" id="cd22657">
    <property type="entry name" value="ClyA_XaxA-like"/>
    <property type="match status" value="1"/>
</dbReference>
<dbReference type="RefSeq" id="WP_122318647.1">
    <property type="nucleotide sequence ID" value="NZ_RBRE01000102.1"/>
</dbReference>
<evidence type="ECO:0000256" key="1">
    <source>
        <dbReference type="SAM" id="Coils"/>
    </source>
</evidence>
<evidence type="ECO:0000313" key="3">
    <source>
        <dbReference type="Proteomes" id="UP000277236"/>
    </source>
</evidence>
<evidence type="ECO:0000313" key="2">
    <source>
        <dbReference type="EMBL" id="RMQ40119.1"/>
    </source>
</evidence>
<accession>A0A3M4LF47</accession>
<dbReference type="OrthoDB" id="6937673at2"/>
<protein>
    <recommendedName>
        <fullName evidence="4">Binary cytotoxin component</fullName>
    </recommendedName>
</protein>
<reference evidence="2 3" key="1">
    <citation type="submission" date="2018-08" db="EMBL/GenBank/DDBJ databases">
        <title>Recombination of ecologically and evolutionarily significant loci maintains genetic cohesion in the Pseudomonas syringae species complex.</title>
        <authorList>
            <person name="Dillon M."/>
            <person name="Thakur S."/>
            <person name="Almeida R.N.D."/>
            <person name="Weir B.S."/>
            <person name="Guttman D.S."/>
        </authorList>
    </citation>
    <scope>NUCLEOTIDE SEQUENCE [LARGE SCALE GENOMIC DNA]</scope>
    <source>
        <strain evidence="2 3">ICMP 3353</strain>
    </source>
</reference>
<dbReference type="EMBL" id="RBRE01000102">
    <property type="protein sequence ID" value="RMQ40119.1"/>
    <property type="molecule type" value="Genomic_DNA"/>
</dbReference>
<comment type="caution">
    <text evidence="2">The sequence shown here is derived from an EMBL/GenBank/DDBJ whole genome shotgun (WGS) entry which is preliminary data.</text>
</comment>
<dbReference type="Gene3D" id="1.20.1170.10">
    <property type="match status" value="1"/>
</dbReference>
<name>A0A3M4LF47_PSECI</name>
<sequence>MTAILDRLVTDNTTTGDTVTDEAIKAPEVFFDVSSANDSDVQRTPGLILTKQQIVNLKQYELVGLSLPTEIEEVIAYLGYSSGAGAGLEPEDFLKSYKLVHNHARRWSPLRSQLLAVGSKLKVFAGQMLVYGKSMEDIYNDIKGGKILDQFDIKTLEDVKRLKLELGDQFPGIELSPEDQETVRDVGFYLDEILRKVKENQEDAQDIKEELEKFGHDLALYVTPEIQRKVTAIDNSSLPADVTKLNEAIERRAKDIDEKNKEYKAAVERSLGSVSKLNIVGLALGIYFGVEAESVRKERNRLIELQDQDINDLQLKNKILGSLSRVKFDLQNLVTVVIDADIATKNLITVWSKLFLFIEESVRASTDITNALSLRIFMNRFRQVVQPWKTIEQDSDALLDVFKEADDEFKRIYGK</sequence>
<dbReference type="AlphaFoldDB" id="A0A3M4LF47"/>
<dbReference type="Proteomes" id="UP000277236">
    <property type="component" value="Unassembled WGS sequence"/>
</dbReference>
<organism evidence="2 3">
    <name type="scientific">Pseudomonas cichorii</name>
    <dbReference type="NCBI Taxonomy" id="36746"/>
    <lineage>
        <taxon>Bacteria</taxon>
        <taxon>Pseudomonadati</taxon>
        <taxon>Pseudomonadota</taxon>
        <taxon>Gammaproteobacteria</taxon>
        <taxon>Pseudomonadales</taxon>
        <taxon>Pseudomonadaceae</taxon>
        <taxon>Pseudomonas</taxon>
    </lineage>
</organism>
<dbReference type="NCBIfam" id="NF033928">
    <property type="entry name" value="alph_xenorhab_A"/>
    <property type="match status" value="1"/>
</dbReference>
<evidence type="ECO:0008006" key="4">
    <source>
        <dbReference type="Google" id="ProtNLM"/>
    </source>
</evidence>
<dbReference type="SUPFAM" id="SSF58100">
    <property type="entry name" value="Bacterial hemolysins"/>
    <property type="match status" value="1"/>
</dbReference>